<dbReference type="GO" id="GO:0006631">
    <property type="term" value="P:fatty acid metabolic process"/>
    <property type="evidence" value="ECO:0007669"/>
    <property type="project" value="InterPro"/>
</dbReference>
<dbReference type="RefSeq" id="XP_031085594.1">
    <property type="nucleotide sequence ID" value="XM_031219879.1"/>
</dbReference>
<gene>
    <name evidence="4" type="ORF">FPRO_15765</name>
</gene>
<dbReference type="VEuPathDB" id="FungiDB:FPRO_15765"/>
<name>A0A1L7VXA4_FUSPR</name>
<accession>A0A1L7VXA4</accession>
<dbReference type="SMART" id="SM00135">
    <property type="entry name" value="LY"/>
    <property type="match status" value="3"/>
</dbReference>
<dbReference type="InterPro" id="IPR013328">
    <property type="entry name" value="6PGD_dom2"/>
</dbReference>
<keyword evidence="1" id="KW-0560">Oxidoreductase</keyword>
<protein>
    <submittedName>
        <fullName evidence="4">Related to short chain 3-hydroxyacyl-CoA dehydrogenase</fullName>
    </submittedName>
</protein>
<organism evidence="4 5">
    <name type="scientific">Fusarium proliferatum (strain ET1)</name>
    <name type="common">Orchid endophyte fungus</name>
    <dbReference type="NCBI Taxonomy" id="1227346"/>
    <lineage>
        <taxon>Eukaryota</taxon>
        <taxon>Fungi</taxon>
        <taxon>Dikarya</taxon>
        <taxon>Ascomycota</taxon>
        <taxon>Pezizomycotina</taxon>
        <taxon>Sordariomycetes</taxon>
        <taxon>Hypocreomycetidae</taxon>
        <taxon>Hypocreales</taxon>
        <taxon>Nectriaceae</taxon>
        <taxon>Fusarium</taxon>
        <taxon>Fusarium fujikuroi species complex</taxon>
    </lineage>
</organism>
<dbReference type="PANTHER" id="PTHR48075:SF3">
    <property type="entry name" value="3-HYDROXYACYL-COA DEHYDROGENASE"/>
    <property type="match status" value="1"/>
</dbReference>
<dbReference type="SUPFAM" id="SSF48179">
    <property type="entry name" value="6-phosphogluconate dehydrogenase C-terminal domain-like"/>
    <property type="match status" value="1"/>
</dbReference>
<dbReference type="Gene3D" id="3.40.50.720">
    <property type="entry name" value="NAD(P)-binding Rossmann-like Domain"/>
    <property type="match status" value="1"/>
</dbReference>
<feature type="domain" description="3-hydroxyacyl-CoA dehydrogenase NAD binding" evidence="3">
    <location>
        <begin position="47"/>
        <end position="218"/>
    </location>
</feature>
<evidence type="ECO:0000259" key="2">
    <source>
        <dbReference type="Pfam" id="PF00725"/>
    </source>
</evidence>
<dbReference type="Gene3D" id="1.10.1040.10">
    <property type="entry name" value="N-(1-d-carboxylethyl)-l-norvaline Dehydrogenase, domain 2"/>
    <property type="match status" value="1"/>
</dbReference>
<dbReference type="InterPro" id="IPR036291">
    <property type="entry name" value="NAD(P)-bd_dom_sf"/>
</dbReference>
<sequence length="637" mass="70073">MSKRECLESIYMFNKNPPGQTFPSPFLPIPAPTMTWSPPKDYTSRPITVLGGGVLGRRIAACFASVGWHVIIRDPSEKSRADAIAYIDANITDYLTISHGEKGSWEATEDFGAAVKDTWLVFEAVPEILSLKEDTFLALEQQAPADCILASNSSSFMSRELLGKVKESTKARVLNTHFMMPPQALIVELMTSGSTASKIFPFLSQEMTKCGLKPVTAKKESSGFIFNRIWASIKREVLMVIAEGVADPQTIDQVWMDMYQSPTGPCTMMGVGLDTVEHIEENYVEKRGLPDTTLKWLHENYVAKGKLGNKSDQGGLYPVPASGEKTKLLVLNFYQGASPGELTAETYLSSGQILEFSVENKNARPNALVSGQTIPDGIDVCGDRMYWTCMGYPPNNDGAVYSAKLDGSDIRTVVPRGHVHTPKQLHISQGSKKIYFCDREGLRIHRCNLDGSEHEILVQTGDFAQEPEKAADQTNWPVGITVSEKLGKVFWTQKGPSKGNDGRIFSTSTDIPEGSDASSRRDIELIAKGLPEPIDLEFDEDNGVLYWTDRGEMPLGNTLNKKTIVGQPPAAESKFGRQIIAQGFGEAIGLRLDKKRDCIYVADLAGRLWQCETVPGPKKKIYESAGHAYTGLAIVRD</sequence>
<dbReference type="PANTHER" id="PTHR48075">
    <property type="entry name" value="3-HYDROXYACYL-COA DEHYDROGENASE FAMILY PROTEIN"/>
    <property type="match status" value="1"/>
</dbReference>
<dbReference type="GeneID" id="42060620"/>
<evidence type="ECO:0000313" key="4">
    <source>
        <dbReference type="EMBL" id="CZR45060.1"/>
    </source>
</evidence>
<dbReference type="SUPFAM" id="SSF63825">
    <property type="entry name" value="YWTD domain"/>
    <property type="match status" value="1"/>
</dbReference>
<dbReference type="SUPFAM" id="SSF51735">
    <property type="entry name" value="NAD(P)-binding Rossmann-fold domains"/>
    <property type="match status" value="1"/>
</dbReference>
<evidence type="ECO:0000259" key="3">
    <source>
        <dbReference type="Pfam" id="PF02737"/>
    </source>
</evidence>
<dbReference type="Pfam" id="PF02737">
    <property type="entry name" value="3HCDH_N"/>
    <property type="match status" value="1"/>
</dbReference>
<dbReference type="Gene3D" id="2.120.10.30">
    <property type="entry name" value="TolB, C-terminal domain"/>
    <property type="match status" value="2"/>
</dbReference>
<dbReference type="GO" id="GO:0016616">
    <property type="term" value="F:oxidoreductase activity, acting on the CH-OH group of donors, NAD or NADP as acceptor"/>
    <property type="evidence" value="ECO:0007669"/>
    <property type="project" value="InterPro"/>
</dbReference>
<evidence type="ECO:0000313" key="5">
    <source>
        <dbReference type="Proteomes" id="UP000183971"/>
    </source>
</evidence>
<proteinExistence type="predicted"/>
<dbReference type="InterPro" id="IPR006108">
    <property type="entry name" value="3HC_DH_C"/>
</dbReference>
<dbReference type="InterPro" id="IPR006176">
    <property type="entry name" value="3-OHacyl-CoA_DH_NAD-bd"/>
</dbReference>
<reference evidence="5" key="1">
    <citation type="journal article" date="2016" name="Genome Biol. Evol.">
        <title>Comparative 'omics' of the Fusarium fujikuroi species complex highlights differences in genetic potential and metabolite synthesis.</title>
        <authorList>
            <person name="Niehaus E.-M."/>
            <person name="Muensterkoetter M."/>
            <person name="Proctor R.H."/>
            <person name="Brown D.W."/>
            <person name="Sharon A."/>
            <person name="Idan Y."/>
            <person name="Oren-Young L."/>
            <person name="Sieber C.M."/>
            <person name="Novak O."/>
            <person name="Pencik A."/>
            <person name="Tarkowska D."/>
            <person name="Hromadova K."/>
            <person name="Freeman S."/>
            <person name="Maymon M."/>
            <person name="Elazar M."/>
            <person name="Youssef S.A."/>
            <person name="El-Shabrawy E.S.M."/>
            <person name="Shalaby A.B.A."/>
            <person name="Houterman P."/>
            <person name="Brock N.L."/>
            <person name="Burkhardt I."/>
            <person name="Tsavkelova E.A."/>
            <person name="Dickschat J.S."/>
            <person name="Galuszka P."/>
            <person name="Gueldener U."/>
            <person name="Tudzynski B."/>
        </authorList>
    </citation>
    <scope>NUCLEOTIDE SEQUENCE [LARGE SCALE GENOMIC DNA]</scope>
    <source>
        <strain evidence="5">ET1</strain>
    </source>
</reference>
<evidence type="ECO:0000256" key="1">
    <source>
        <dbReference type="ARBA" id="ARBA00023002"/>
    </source>
</evidence>
<dbReference type="Proteomes" id="UP000183971">
    <property type="component" value="Unassembled WGS sequence"/>
</dbReference>
<keyword evidence="5" id="KW-1185">Reference proteome</keyword>
<dbReference type="InterPro" id="IPR008927">
    <property type="entry name" value="6-PGluconate_DH-like_C_sf"/>
</dbReference>
<dbReference type="InterPro" id="IPR011042">
    <property type="entry name" value="6-blade_b-propeller_TolB-like"/>
</dbReference>
<comment type="caution">
    <text evidence="4">The sequence shown here is derived from an EMBL/GenBank/DDBJ whole genome shotgun (WGS) entry which is preliminary data.</text>
</comment>
<dbReference type="EMBL" id="FJOF01000009">
    <property type="protein sequence ID" value="CZR45060.1"/>
    <property type="molecule type" value="Genomic_DNA"/>
</dbReference>
<dbReference type="GO" id="GO:0070403">
    <property type="term" value="F:NAD+ binding"/>
    <property type="evidence" value="ECO:0007669"/>
    <property type="project" value="InterPro"/>
</dbReference>
<dbReference type="InterPro" id="IPR000033">
    <property type="entry name" value="LDLR_classB_rpt"/>
</dbReference>
<feature type="domain" description="3-hydroxyacyl-CoA dehydrogenase C-terminal" evidence="2">
    <location>
        <begin position="223"/>
        <end position="315"/>
    </location>
</feature>
<dbReference type="Pfam" id="PF00725">
    <property type="entry name" value="3HCDH"/>
    <property type="match status" value="1"/>
</dbReference>
<dbReference type="AlphaFoldDB" id="A0A1L7VXA4"/>